<dbReference type="InterPro" id="IPR016181">
    <property type="entry name" value="Acyl_CoA_acyltransferase"/>
</dbReference>
<dbReference type="PANTHER" id="PTHR43792">
    <property type="entry name" value="GNAT FAMILY, PUTATIVE (AFU_ORTHOLOGUE AFUA_3G00765)-RELATED-RELATED"/>
    <property type="match status" value="1"/>
</dbReference>
<dbReference type="OrthoDB" id="5242221at2"/>
<evidence type="ECO:0000313" key="5">
    <source>
        <dbReference type="EMBL" id="TYC14661.1"/>
    </source>
</evidence>
<dbReference type="GO" id="GO:0005737">
    <property type="term" value="C:cytoplasm"/>
    <property type="evidence" value="ECO:0007669"/>
    <property type="project" value="TreeGrafter"/>
</dbReference>
<name>A0A5D0U7W8_9ACTN</name>
<dbReference type="Proteomes" id="UP000322634">
    <property type="component" value="Unassembled WGS sequence"/>
</dbReference>
<dbReference type="InterPro" id="IPR051531">
    <property type="entry name" value="N-acetyltransferase"/>
</dbReference>
<comment type="caution">
    <text evidence="5">The sequence shown here is derived from an EMBL/GenBank/DDBJ whole genome shotgun (WGS) entry which is preliminary data.</text>
</comment>
<dbReference type="AlphaFoldDB" id="A0A5D0U7W8"/>
<dbReference type="SUPFAM" id="SSF55729">
    <property type="entry name" value="Acyl-CoA N-acyltransferases (Nat)"/>
    <property type="match status" value="1"/>
</dbReference>
<reference evidence="5 6" key="1">
    <citation type="submission" date="2019-08" db="EMBL/GenBank/DDBJ databases">
        <title>Actinomadura sp. nov. CYP1-5 isolated from mountain soil.</title>
        <authorList>
            <person name="Songsumanus A."/>
            <person name="Kuncharoen N."/>
            <person name="Kudo T."/>
            <person name="Yuki M."/>
            <person name="Igarashi Y."/>
            <person name="Tanasupawat S."/>
        </authorList>
    </citation>
    <scope>NUCLEOTIDE SEQUENCE [LARGE SCALE GENOMIC DNA]</scope>
    <source>
        <strain evidence="5 6">GKU157</strain>
    </source>
</reference>
<evidence type="ECO:0000256" key="3">
    <source>
        <dbReference type="ARBA" id="ARBA00038502"/>
    </source>
</evidence>
<evidence type="ECO:0000313" key="6">
    <source>
        <dbReference type="Proteomes" id="UP000322634"/>
    </source>
</evidence>
<organism evidence="5 6">
    <name type="scientific">Actinomadura syzygii</name>
    <dbReference type="NCBI Taxonomy" id="1427538"/>
    <lineage>
        <taxon>Bacteria</taxon>
        <taxon>Bacillati</taxon>
        <taxon>Actinomycetota</taxon>
        <taxon>Actinomycetes</taxon>
        <taxon>Streptosporangiales</taxon>
        <taxon>Thermomonosporaceae</taxon>
        <taxon>Actinomadura</taxon>
    </lineage>
</organism>
<dbReference type="Pfam" id="PF13302">
    <property type="entry name" value="Acetyltransf_3"/>
    <property type="match status" value="1"/>
</dbReference>
<gene>
    <name evidence="5" type="ORF">FXF65_17675</name>
</gene>
<dbReference type="PANTHER" id="PTHR43792:SF8">
    <property type="entry name" value="[RIBOSOMAL PROTEIN US5]-ALANINE N-ACETYLTRANSFERASE"/>
    <property type="match status" value="1"/>
</dbReference>
<dbReference type="EMBL" id="VSFF01000006">
    <property type="protein sequence ID" value="TYC14661.1"/>
    <property type="molecule type" value="Genomic_DNA"/>
</dbReference>
<keyword evidence="2" id="KW-0012">Acyltransferase</keyword>
<evidence type="ECO:0000256" key="1">
    <source>
        <dbReference type="ARBA" id="ARBA00022679"/>
    </source>
</evidence>
<keyword evidence="6" id="KW-1185">Reference proteome</keyword>
<dbReference type="PROSITE" id="PS51186">
    <property type="entry name" value="GNAT"/>
    <property type="match status" value="1"/>
</dbReference>
<protein>
    <submittedName>
        <fullName evidence="5">GNAT family N-acetyltransferase</fullName>
    </submittedName>
</protein>
<evidence type="ECO:0000259" key="4">
    <source>
        <dbReference type="PROSITE" id="PS51186"/>
    </source>
</evidence>
<sequence length="236" mass="26129">MPLRRRQTLRTSRQARPCGASVAQGTWCNLPRSRVANGRSKTRSPAKGARAEAFVGSRVLLRRLRAADEEEFVHLAQQSAKLHGRWVRTPTDAEGFRDYLGRFADPMVGEALLIKRRDTGAIAGHATLTGIVRGPYERAVLGFAAFAPSAGQGFMTEGVGLTVVYAFDQLGLHRVEADIQPGNEPSRRLVQRLGFRREGFSPDFINIGGIWRDHERWAITADMTADLPHCTSRILP</sequence>
<dbReference type="Gene3D" id="3.40.630.30">
    <property type="match status" value="1"/>
</dbReference>
<accession>A0A5D0U7W8</accession>
<feature type="domain" description="N-acetyltransferase" evidence="4">
    <location>
        <begin position="59"/>
        <end position="226"/>
    </location>
</feature>
<dbReference type="InterPro" id="IPR000182">
    <property type="entry name" value="GNAT_dom"/>
</dbReference>
<comment type="similarity">
    <text evidence="3">Belongs to the acetyltransferase family. RimJ subfamily.</text>
</comment>
<proteinExistence type="inferred from homology"/>
<evidence type="ECO:0000256" key="2">
    <source>
        <dbReference type="ARBA" id="ARBA00023315"/>
    </source>
</evidence>
<keyword evidence="1 5" id="KW-0808">Transferase</keyword>
<dbReference type="GO" id="GO:0008999">
    <property type="term" value="F:protein-N-terminal-alanine acetyltransferase activity"/>
    <property type="evidence" value="ECO:0007669"/>
    <property type="project" value="TreeGrafter"/>
</dbReference>